<dbReference type="CDD" id="cd00303">
    <property type="entry name" value="retropepsin_like"/>
    <property type="match status" value="1"/>
</dbReference>
<dbReference type="EMBL" id="BQNB010019999">
    <property type="protein sequence ID" value="GJT91235.1"/>
    <property type="molecule type" value="Genomic_DNA"/>
</dbReference>
<dbReference type="Gene3D" id="2.40.70.10">
    <property type="entry name" value="Acid Proteases"/>
    <property type="match status" value="1"/>
</dbReference>
<comment type="caution">
    <text evidence="1">The sequence shown here is derived from an EMBL/GenBank/DDBJ whole genome shotgun (WGS) entry which is preliminary data.</text>
</comment>
<gene>
    <name evidence="1" type="ORF">Tco_1080080</name>
</gene>
<dbReference type="PANTHER" id="PTHR33067">
    <property type="entry name" value="RNA-DIRECTED DNA POLYMERASE-RELATED"/>
    <property type="match status" value="1"/>
</dbReference>
<evidence type="ECO:0000313" key="2">
    <source>
        <dbReference type="Proteomes" id="UP001151760"/>
    </source>
</evidence>
<dbReference type="InterPro" id="IPR021109">
    <property type="entry name" value="Peptidase_aspartic_dom_sf"/>
</dbReference>
<organism evidence="1 2">
    <name type="scientific">Tanacetum coccineum</name>
    <dbReference type="NCBI Taxonomy" id="301880"/>
    <lineage>
        <taxon>Eukaryota</taxon>
        <taxon>Viridiplantae</taxon>
        <taxon>Streptophyta</taxon>
        <taxon>Embryophyta</taxon>
        <taxon>Tracheophyta</taxon>
        <taxon>Spermatophyta</taxon>
        <taxon>Magnoliopsida</taxon>
        <taxon>eudicotyledons</taxon>
        <taxon>Gunneridae</taxon>
        <taxon>Pentapetalae</taxon>
        <taxon>asterids</taxon>
        <taxon>campanulids</taxon>
        <taxon>Asterales</taxon>
        <taxon>Asteraceae</taxon>
        <taxon>Asteroideae</taxon>
        <taxon>Anthemideae</taxon>
        <taxon>Anthemidinae</taxon>
        <taxon>Tanacetum</taxon>
    </lineage>
</organism>
<dbReference type="PANTHER" id="PTHR33067:SF35">
    <property type="entry name" value="ASPARTIC PEPTIDASE DDI1-TYPE DOMAIN-CONTAINING PROTEIN"/>
    <property type="match status" value="1"/>
</dbReference>
<reference evidence="1" key="1">
    <citation type="journal article" date="2022" name="Int. J. Mol. Sci.">
        <title>Draft Genome of Tanacetum Coccineum: Genomic Comparison of Closely Related Tanacetum-Family Plants.</title>
        <authorList>
            <person name="Yamashiro T."/>
            <person name="Shiraishi A."/>
            <person name="Nakayama K."/>
            <person name="Satake H."/>
        </authorList>
    </citation>
    <scope>NUCLEOTIDE SEQUENCE</scope>
</reference>
<keyword evidence="1" id="KW-0238">DNA-binding</keyword>
<evidence type="ECO:0000313" key="1">
    <source>
        <dbReference type="EMBL" id="GJT91235.1"/>
    </source>
</evidence>
<keyword evidence="2" id="KW-1185">Reference proteome</keyword>
<accession>A0ABQ5HU93</accession>
<dbReference type="GO" id="GO:0003677">
    <property type="term" value="F:DNA binding"/>
    <property type="evidence" value="ECO:0007669"/>
    <property type="project" value="UniProtKB-KW"/>
</dbReference>
<protein>
    <submittedName>
        <fullName evidence="1">DNA-binding pseudobarrel domain-containing protein</fullName>
    </submittedName>
</protein>
<reference evidence="1" key="2">
    <citation type="submission" date="2022-01" db="EMBL/GenBank/DDBJ databases">
        <authorList>
            <person name="Yamashiro T."/>
            <person name="Shiraishi A."/>
            <person name="Satake H."/>
            <person name="Nakayama K."/>
        </authorList>
    </citation>
    <scope>NUCLEOTIDE SEQUENCE</scope>
</reference>
<sequence>MSFILPCSIGNLTVRNALVDLGVSISIMPLSMYKQLGLGKLKPVNMTVEITDRAKSIRKGIVENLLVKIDNIIFPIDCVILDMVEDFRMPIIIGRPLLATAHAETNDTTLDQGEPWDIETVDEPNNNKRREIDPLLWVKPKVYWCKEILQQKGETHEFWVSCDPYNDQCDGGDVSSNEENKSYWTCMNDDEKLDVAWEGMRFNDWVRVSHGKVRKMTEETNWKDYWRQDLKDDSDYENEGNLIDKELNMTCTQEENSYMT</sequence>
<name>A0ABQ5HU93_9ASTR</name>
<proteinExistence type="predicted"/>
<dbReference type="Proteomes" id="UP001151760">
    <property type="component" value="Unassembled WGS sequence"/>
</dbReference>